<dbReference type="AlphaFoldDB" id="A0A409X2K1"/>
<reference evidence="2 3" key="1">
    <citation type="journal article" date="2018" name="Evol. Lett.">
        <title>Horizontal gene cluster transfer increased hallucinogenic mushroom diversity.</title>
        <authorList>
            <person name="Reynolds H.T."/>
            <person name="Vijayakumar V."/>
            <person name="Gluck-Thaler E."/>
            <person name="Korotkin H.B."/>
            <person name="Matheny P.B."/>
            <person name="Slot J.C."/>
        </authorList>
    </citation>
    <scope>NUCLEOTIDE SEQUENCE [LARGE SCALE GENOMIC DNA]</scope>
    <source>
        <strain evidence="2 3">2629</strain>
    </source>
</reference>
<evidence type="ECO:0000313" key="2">
    <source>
        <dbReference type="EMBL" id="PPQ84982.1"/>
    </source>
</evidence>
<proteinExistence type="predicted"/>
<evidence type="ECO:0000256" key="1">
    <source>
        <dbReference type="SAM" id="MobiDB-lite"/>
    </source>
</evidence>
<accession>A0A409X2K1</accession>
<protein>
    <submittedName>
        <fullName evidence="2">Uncharacterized protein</fullName>
    </submittedName>
</protein>
<dbReference type="OrthoDB" id="3060725at2759"/>
<comment type="caution">
    <text evidence="2">The sequence shown here is derived from an EMBL/GenBank/DDBJ whole genome shotgun (WGS) entry which is preliminary data.</text>
</comment>
<sequence length="342" mass="37660">MPTSSGRRGIYSALTTLANDPSYAANFFGSEYTGVGETFTIEECPSSAHFLEPRFFPAVVNDDRASVYSTLLIGEIDIGMGTRIGAKGNWKSGCRHFDTLITNRTACQNAYAFRAPSGANDELSDIYYGQLAEFDAVGTAVRDLTGAYDVQTPLIGNPPSPWTYEGFATLGVPIYKSSRLNANLAYHHLADAFPLNLDRSWQKNCDLFIQLRKGAYWATEQELAMTYPCSCLPDYDCRSFAHEDVGVRQPEIYDQNNRLVPPWDLHSVLCQGTLTLMEGTLKIRRTSDMHPIVNFLAQSITVLDGPLPFDFDAETHSESANDSDTTSEDDATTDMATDGGSD</sequence>
<dbReference type="Proteomes" id="UP000284842">
    <property type="component" value="Unassembled WGS sequence"/>
</dbReference>
<organism evidence="2 3">
    <name type="scientific">Panaeolus cyanescens</name>
    <dbReference type="NCBI Taxonomy" id="181874"/>
    <lineage>
        <taxon>Eukaryota</taxon>
        <taxon>Fungi</taxon>
        <taxon>Dikarya</taxon>
        <taxon>Basidiomycota</taxon>
        <taxon>Agaricomycotina</taxon>
        <taxon>Agaricomycetes</taxon>
        <taxon>Agaricomycetidae</taxon>
        <taxon>Agaricales</taxon>
        <taxon>Agaricineae</taxon>
        <taxon>Galeropsidaceae</taxon>
        <taxon>Panaeolus</taxon>
    </lineage>
</organism>
<dbReference type="InParanoid" id="A0A409X2K1"/>
<name>A0A409X2K1_9AGAR</name>
<gene>
    <name evidence="2" type="ORF">CVT24_000079</name>
</gene>
<feature type="compositionally biased region" description="Low complexity" evidence="1">
    <location>
        <begin position="333"/>
        <end position="342"/>
    </location>
</feature>
<feature type="region of interest" description="Disordered" evidence="1">
    <location>
        <begin position="311"/>
        <end position="342"/>
    </location>
</feature>
<keyword evidence="3" id="KW-1185">Reference proteome</keyword>
<evidence type="ECO:0000313" key="3">
    <source>
        <dbReference type="Proteomes" id="UP000284842"/>
    </source>
</evidence>
<dbReference type="EMBL" id="NHTK01004783">
    <property type="protein sequence ID" value="PPQ84982.1"/>
    <property type="molecule type" value="Genomic_DNA"/>
</dbReference>